<name>N1WHX9_9LEPT</name>
<organism evidence="1 2">
    <name type="scientific">Leptospira weilii serovar Ranarum str. ICFT</name>
    <dbReference type="NCBI Taxonomy" id="1218598"/>
    <lineage>
        <taxon>Bacteria</taxon>
        <taxon>Pseudomonadati</taxon>
        <taxon>Spirochaetota</taxon>
        <taxon>Spirochaetia</taxon>
        <taxon>Leptospirales</taxon>
        <taxon>Leptospiraceae</taxon>
        <taxon>Leptospira</taxon>
    </lineage>
</organism>
<comment type="caution">
    <text evidence="1">The sequence shown here is derived from an EMBL/GenBank/DDBJ whole genome shotgun (WGS) entry which is preliminary data.</text>
</comment>
<dbReference type="STRING" id="1218598.LEP1GSC060_3766"/>
<keyword evidence="2" id="KW-1185">Reference proteome</keyword>
<reference evidence="1" key="1">
    <citation type="submission" date="2013-03" db="EMBL/GenBank/DDBJ databases">
        <authorList>
            <person name="Harkins D.M."/>
            <person name="Durkin A.S."/>
            <person name="Brinkac L.M."/>
            <person name="Haft D.H."/>
            <person name="Selengut J.D."/>
            <person name="Sanka R."/>
            <person name="DePew J."/>
            <person name="Purushe J."/>
            <person name="Hartskeerl R.A."/>
            <person name="Ahmed A."/>
            <person name="van der Linden H."/>
            <person name="Goris M.G.A."/>
            <person name="Vinetz J.M."/>
            <person name="Sutton G.G."/>
            <person name="Nierman W.C."/>
            <person name="Fouts D.E."/>
        </authorList>
    </citation>
    <scope>NUCLEOTIDE SEQUENCE [LARGE SCALE GENOMIC DNA]</scope>
    <source>
        <strain evidence="1">ICFT</strain>
    </source>
</reference>
<protein>
    <submittedName>
        <fullName evidence="1">Uncharacterized protein</fullName>
    </submittedName>
</protein>
<evidence type="ECO:0000313" key="2">
    <source>
        <dbReference type="Proteomes" id="UP000012313"/>
    </source>
</evidence>
<evidence type="ECO:0000313" key="1">
    <source>
        <dbReference type="EMBL" id="EMY78540.1"/>
    </source>
</evidence>
<dbReference type="EMBL" id="AOHC02000021">
    <property type="protein sequence ID" value="EMY78540.1"/>
    <property type="molecule type" value="Genomic_DNA"/>
</dbReference>
<dbReference type="Proteomes" id="UP000012313">
    <property type="component" value="Unassembled WGS sequence"/>
</dbReference>
<sequence>MVRVNFSKARDRTLTKVDFSDKVELGFGTLCKDSDYKI</sequence>
<proteinExistence type="predicted"/>
<gene>
    <name evidence="1" type="ORF">LEP1GSC060_3766</name>
</gene>
<accession>N1WHX9</accession>
<dbReference type="AlphaFoldDB" id="N1WHX9"/>